<dbReference type="EMBL" id="DQFB01000004">
    <property type="protein sequence ID" value="HCQ40765.1"/>
    <property type="molecule type" value="Genomic_DNA"/>
</dbReference>
<sequence>MQSQILEKLKKELGKDIENESQVVYILSLIRKLLEIEKLKSRYPILNFYCNWTLHSEMTDTEGKFVNNMLRKFIEKPEEKYKLSFHLQFLEQFKTFLTKKNITIPTKDNLEKFRYQLQKIISNTPIFVKTGTKYKVEFNEPQNKGESGLYITTIIDP</sequence>
<dbReference type="AlphaFoldDB" id="A0A656PNF3"/>
<proteinExistence type="predicted"/>
<accession>A0A656PNF3</accession>
<evidence type="ECO:0000313" key="1">
    <source>
        <dbReference type="EMBL" id="HCQ40765.1"/>
    </source>
</evidence>
<name>A0A656PNF3_UNCKA</name>
<organism evidence="1 2">
    <name type="scientific">candidate division WWE3 bacterium</name>
    <dbReference type="NCBI Taxonomy" id="2053526"/>
    <lineage>
        <taxon>Bacteria</taxon>
        <taxon>Katanobacteria</taxon>
    </lineage>
</organism>
<dbReference type="Proteomes" id="UP000262056">
    <property type="component" value="Unassembled WGS sequence"/>
</dbReference>
<evidence type="ECO:0000313" key="2">
    <source>
        <dbReference type="Proteomes" id="UP000262056"/>
    </source>
</evidence>
<comment type="caution">
    <text evidence="1">The sequence shown here is derived from an EMBL/GenBank/DDBJ whole genome shotgun (WGS) entry which is preliminary data.</text>
</comment>
<protein>
    <submittedName>
        <fullName evidence="1">Uncharacterized protein</fullName>
    </submittedName>
</protein>
<gene>
    <name evidence="1" type="ORF">DIU24_03595</name>
</gene>
<reference evidence="1 2" key="1">
    <citation type="journal article" date="2018" name="Nat. Biotechnol.">
        <title>A standardized bacterial taxonomy based on genome phylogeny substantially revises the tree of life.</title>
        <authorList>
            <person name="Parks D.H."/>
            <person name="Chuvochina M."/>
            <person name="Waite D.W."/>
            <person name="Rinke C."/>
            <person name="Skarshewski A."/>
            <person name="Chaumeil P.A."/>
            <person name="Hugenholtz P."/>
        </authorList>
    </citation>
    <scope>NUCLEOTIDE SEQUENCE [LARGE SCALE GENOMIC DNA]</scope>
    <source>
        <strain evidence="1">UBA12021</strain>
    </source>
</reference>